<name>A0A7L9QE13_9CHLO</name>
<dbReference type="InterPro" id="IPR005788">
    <property type="entry name" value="PDI_thioredoxin-like_dom"/>
</dbReference>
<dbReference type="InterPro" id="IPR051063">
    <property type="entry name" value="PDI"/>
</dbReference>
<dbReference type="NCBIfam" id="TIGR01126">
    <property type="entry name" value="pdi_dom"/>
    <property type="match status" value="1"/>
</dbReference>
<dbReference type="SUPFAM" id="SSF52833">
    <property type="entry name" value="Thioredoxin-like"/>
    <property type="match status" value="1"/>
</dbReference>
<keyword evidence="2 5" id="KW-0732">Signal</keyword>
<feature type="domain" description="Thioredoxin" evidence="6">
    <location>
        <begin position="15"/>
        <end position="134"/>
    </location>
</feature>
<organism evidence="7">
    <name type="scientific">Pseudococcomyxa simplex</name>
    <dbReference type="NCBI Taxonomy" id="464287"/>
    <lineage>
        <taxon>Eukaryota</taxon>
        <taxon>Viridiplantae</taxon>
        <taxon>Chlorophyta</taxon>
        <taxon>core chlorophytes</taxon>
        <taxon>Trebouxiophyceae</taxon>
        <taxon>Chlorellales</taxon>
        <taxon>Oocystaceae</taxon>
        <taxon>Pseudococcomyxa</taxon>
    </lineage>
</organism>
<comment type="similarity">
    <text evidence="1 4">Belongs to the protein disulfide isomerase family.</text>
</comment>
<dbReference type="EMBL" id="MT438857">
    <property type="protein sequence ID" value="QOL01104.1"/>
    <property type="molecule type" value="mRNA"/>
</dbReference>
<evidence type="ECO:0000256" key="1">
    <source>
        <dbReference type="ARBA" id="ARBA00006347"/>
    </source>
</evidence>
<dbReference type="InterPro" id="IPR017937">
    <property type="entry name" value="Thioredoxin_CS"/>
</dbReference>
<proteinExistence type="evidence at transcript level"/>
<dbReference type="PROSITE" id="PS00194">
    <property type="entry name" value="THIOREDOXIN_1"/>
    <property type="match status" value="1"/>
</dbReference>
<dbReference type="Gene3D" id="3.40.30.10">
    <property type="entry name" value="Glutaredoxin"/>
    <property type="match status" value="1"/>
</dbReference>
<feature type="chain" id="PRO_5029580339" evidence="5">
    <location>
        <begin position="22"/>
        <end position="142"/>
    </location>
</feature>
<protein>
    <submittedName>
        <fullName evidence="7">Putative extracellular protein CSOL_031</fullName>
    </submittedName>
</protein>
<evidence type="ECO:0000256" key="3">
    <source>
        <dbReference type="ARBA" id="ARBA00022737"/>
    </source>
</evidence>
<dbReference type="GO" id="GO:0003756">
    <property type="term" value="F:protein disulfide isomerase activity"/>
    <property type="evidence" value="ECO:0007669"/>
    <property type="project" value="InterPro"/>
</dbReference>
<evidence type="ECO:0000259" key="6">
    <source>
        <dbReference type="PROSITE" id="PS51352"/>
    </source>
</evidence>
<accession>A0A7L9QE13</accession>
<dbReference type="GO" id="GO:0006457">
    <property type="term" value="P:protein folding"/>
    <property type="evidence" value="ECO:0007669"/>
    <property type="project" value="TreeGrafter"/>
</dbReference>
<dbReference type="PANTHER" id="PTHR45672">
    <property type="entry name" value="PROTEIN DISULFIDE-ISOMERASE C17H9.14C-RELATED"/>
    <property type="match status" value="1"/>
</dbReference>
<dbReference type="GO" id="GO:0005783">
    <property type="term" value="C:endoplasmic reticulum"/>
    <property type="evidence" value="ECO:0007669"/>
    <property type="project" value="TreeGrafter"/>
</dbReference>
<dbReference type="PANTHER" id="PTHR45672:SF3">
    <property type="entry name" value="THIOREDOXIN DOMAIN-CONTAINING PROTEIN 5"/>
    <property type="match status" value="1"/>
</dbReference>
<sequence>MKCSSVLLVAVFCTLFCSGMAGMFDHSNVVKLDSTTFKEKVADGRVYFIKFFAPWCGHCKKMAPTWSQLADSYKSNKEVVIAQVDCTTAKDVCEKAEVTGYPSLKSYYNGESHATFRGGRTLEALKNYVDGAVKELTLETVA</sequence>
<evidence type="ECO:0000256" key="5">
    <source>
        <dbReference type="SAM" id="SignalP"/>
    </source>
</evidence>
<evidence type="ECO:0000313" key="7">
    <source>
        <dbReference type="EMBL" id="QOL01104.1"/>
    </source>
</evidence>
<feature type="signal peptide" evidence="5">
    <location>
        <begin position="1"/>
        <end position="21"/>
    </location>
</feature>
<dbReference type="InterPro" id="IPR013766">
    <property type="entry name" value="Thioredoxin_domain"/>
</dbReference>
<dbReference type="Pfam" id="PF00085">
    <property type="entry name" value="Thioredoxin"/>
    <property type="match status" value="1"/>
</dbReference>
<dbReference type="PROSITE" id="PS51352">
    <property type="entry name" value="THIOREDOXIN_2"/>
    <property type="match status" value="1"/>
</dbReference>
<evidence type="ECO:0000256" key="2">
    <source>
        <dbReference type="ARBA" id="ARBA00022729"/>
    </source>
</evidence>
<dbReference type="AlphaFoldDB" id="A0A7L9QE13"/>
<keyword evidence="3" id="KW-0677">Repeat</keyword>
<dbReference type="InterPro" id="IPR036249">
    <property type="entry name" value="Thioredoxin-like_sf"/>
</dbReference>
<reference evidence="7" key="1">
    <citation type="journal article" date="2020" name="Microb. Ecol.">
        <title>The Under-explored Extracellular Proteome of Aero-Terrestrial Microalgae Provides Clues on Different Mechanisms of Desiccation Tolerance in Non-Model Organisms.</title>
        <authorList>
            <person name="Gonzalez-Hourcade M."/>
            <person name="Del Campo E.M."/>
            <person name="Casano L.M."/>
        </authorList>
    </citation>
    <scope>NUCLEOTIDE SEQUENCE</scope>
    <source>
        <strain evidence="7">SAG 216-12</strain>
    </source>
</reference>
<evidence type="ECO:0000256" key="4">
    <source>
        <dbReference type="RuleBase" id="RU004208"/>
    </source>
</evidence>